<dbReference type="InterPro" id="IPR051532">
    <property type="entry name" value="Ester_Hydrolysis_Enzymes"/>
</dbReference>
<keyword evidence="5" id="KW-1185">Reference proteome</keyword>
<evidence type="ECO:0000259" key="1">
    <source>
        <dbReference type="Pfam" id="PF13472"/>
    </source>
</evidence>
<dbReference type="PANTHER" id="PTHR30383:SF5">
    <property type="entry name" value="SGNH HYDROLASE-TYPE ESTERASE DOMAIN-CONTAINING PROTEIN"/>
    <property type="match status" value="1"/>
</dbReference>
<dbReference type="Gene3D" id="2.60.120.260">
    <property type="entry name" value="Galactose-binding domain-like"/>
    <property type="match status" value="1"/>
</dbReference>
<evidence type="ECO:0000313" key="4">
    <source>
        <dbReference type="EMBL" id="QIU94226.1"/>
    </source>
</evidence>
<dbReference type="InterPro" id="IPR013830">
    <property type="entry name" value="SGNH_hydro"/>
</dbReference>
<dbReference type="SUPFAM" id="SSF52266">
    <property type="entry name" value="SGNH hydrolase"/>
    <property type="match status" value="2"/>
</dbReference>
<dbReference type="PANTHER" id="PTHR30383">
    <property type="entry name" value="THIOESTERASE 1/PROTEASE 1/LYSOPHOSPHOLIPASE L1"/>
    <property type="match status" value="1"/>
</dbReference>
<dbReference type="EMBL" id="CP050831">
    <property type="protein sequence ID" value="QIU94226.1"/>
    <property type="molecule type" value="Genomic_DNA"/>
</dbReference>
<dbReference type="Pfam" id="PF14607">
    <property type="entry name" value="GxDLY"/>
    <property type="match status" value="1"/>
</dbReference>
<dbReference type="InterPro" id="IPR036514">
    <property type="entry name" value="SGNH_hydro_sf"/>
</dbReference>
<accession>A0A6H0KLA8</accession>
<feature type="domain" description="SGNH hydrolase-type esterase" evidence="2">
    <location>
        <begin position="186"/>
        <end position="363"/>
    </location>
</feature>
<dbReference type="AlphaFoldDB" id="A0A6H0KLA8"/>
<protein>
    <submittedName>
        <fullName evidence="4">Acetylhydrolase</fullName>
    </submittedName>
</protein>
<dbReference type="Pfam" id="PF13472">
    <property type="entry name" value="Lipase_GDSL_2"/>
    <property type="match status" value="1"/>
</dbReference>
<dbReference type="KEGG" id="bfc:BacF7301_08730"/>
<dbReference type="InterPro" id="IPR032740">
    <property type="entry name" value="GxDLY"/>
</dbReference>
<gene>
    <name evidence="4" type="ORF">BacF7301_08730</name>
</gene>
<dbReference type="Proteomes" id="UP000501780">
    <property type="component" value="Chromosome"/>
</dbReference>
<sequence>MWYRQSSSSLLFLFILMFEGMNLCAQTDWHNPLEDTSLPVQGRGWNTEIGKTYSRLPLRAKEIVRKPVWDLSQESAGLYVKFHTNAANIQVKYKVSGGLSMSHMAATGVSGVDLYTTDADGNQYWCAGRYGFNDTINYSYENLTYSNPHNRGREYCLYFPLYNKVEYLQIGVPAGCRFEFVRTSLEKPVVVYGTSIAQGACASRPGMAWTNILQRQLDTPVINLGFSGNGQLDEEVLGLIAELDASLFIIDCMPNMTGERVQLIKDRVEKAVRLIRSKRKAPILLVEHDGYMGYKVSAQKAEDFIDTNKQLQAAYHSLKGNVEGLYYMTFEELGLCMDSQVDGVHATDLGMQQYADAYSKKIKSILYPAIDSLIFKPCRQYRDANTYQWDARHEEVLKYNAEHQPEIVMIGNSITHYWGGLPFEKNRKADDVWQKLFKGKRVVNMGFGWDRLENMMWRIIHGELDGFRAKKIFMLMGTNNLQQNSDMEIVKAISQIVGIVKNKQPDAQLYVVNILPRRGFESRLSKLNHLLNARLTGGSNVRILDFSSFFLNSDGGLKEELFSDGLHPNHKGYEIISEQLAKSLK</sequence>
<dbReference type="Pfam" id="PF14606">
    <property type="entry name" value="Lipase_GDSL_3"/>
    <property type="match status" value="1"/>
</dbReference>
<keyword evidence="4" id="KW-0378">Hydrolase</keyword>
<dbReference type="GO" id="GO:0004622">
    <property type="term" value="F:phosphatidylcholine lysophospholipase activity"/>
    <property type="evidence" value="ECO:0007669"/>
    <property type="project" value="TreeGrafter"/>
</dbReference>
<evidence type="ECO:0000259" key="3">
    <source>
        <dbReference type="Pfam" id="PF14607"/>
    </source>
</evidence>
<evidence type="ECO:0000259" key="2">
    <source>
        <dbReference type="Pfam" id="PF14606"/>
    </source>
</evidence>
<organism evidence="4 5">
    <name type="scientific">Bacteroides faecium</name>
    <dbReference type="NCBI Taxonomy" id="2715212"/>
    <lineage>
        <taxon>Bacteria</taxon>
        <taxon>Pseudomonadati</taxon>
        <taxon>Bacteroidota</taxon>
        <taxon>Bacteroidia</taxon>
        <taxon>Bacteroidales</taxon>
        <taxon>Bacteroidaceae</taxon>
        <taxon>Bacteroides</taxon>
    </lineage>
</organism>
<feature type="domain" description="SGNH hydrolase-type esterase N-terminal" evidence="3">
    <location>
        <begin position="28"/>
        <end position="175"/>
    </location>
</feature>
<proteinExistence type="predicted"/>
<feature type="domain" description="SGNH hydrolase-type esterase" evidence="1">
    <location>
        <begin position="410"/>
        <end position="575"/>
    </location>
</feature>
<reference evidence="4 5" key="1">
    <citation type="submission" date="2020-03" db="EMBL/GenBank/DDBJ databases">
        <title>Genomic analysis of Bacteroides faecium CBA7301.</title>
        <authorList>
            <person name="Kim J."/>
            <person name="Roh S.W."/>
        </authorList>
    </citation>
    <scope>NUCLEOTIDE SEQUENCE [LARGE SCALE GENOMIC DNA]</scope>
    <source>
        <strain evidence="4 5">CBA7301</strain>
    </source>
</reference>
<dbReference type="Gene3D" id="3.40.50.1110">
    <property type="entry name" value="SGNH hydrolase"/>
    <property type="match status" value="2"/>
</dbReference>
<name>A0A6H0KLA8_9BACE</name>
<evidence type="ECO:0000313" key="5">
    <source>
        <dbReference type="Proteomes" id="UP000501780"/>
    </source>
</evidence>
<dbReference type="RefSeq" id="WP_167962018.1">
    <property type="nucleotide sequence ID" value="NZ_CP050831.1"/>
</dbReference>